<dbReference type="Proteomes" id="UP000499080">
    <property type="component" value="Unassembled WGS sequence"/>
</dbReference>
<gene>
    <name evidence="2" type="ORF">AVEN_177828_1</name>
</gene>
<dbReference type="EMBL" id="BGPR01005378">
    <property type="protein sequence ID" value="GBN09636.1"/>
    <property type="molecule type" value="Genomic_DNA"/>
</dbReference>
<name>A0A4Y2L7Q5_ARAVE</name>
<evidence type="ECO:0000313" key="3">
    <source>
        <dbReference type="Proteomes" id="UP000499080"/>
    </source>
</evidence>
<reference evidence="2 3" key="1">
    <citation type="journal article" date="2019" name="Sci. Rep.">
        <title>Orb-weaving spider Araneus ventricosus genome elucidates the spidroin gene catalogue.</title>
        <authorList>
            <person name="Kono N."/>
            <person name="Nakamura H."/>
            <person name="Ohtoshi R."/>
            <person name="Moran D.A.P."/>
            <person name="Shinohara A."/>
            <person name="Yoshida Y."/>
            <person name="Fujiwara M."/>
            <person name="Mori M."/>
            <person name="Tomita M."/>
            <person name="Arakawa K."/>
        </authorList>
    </citation>
    <scope>NUCLEOTIDE SEQUENCE [LARGE SCALE GENOMIC DNA]</scope>
</reference>
<comment type="caution">
    <text evidence="2">The sequence shown here is derived from an EMBL/GenBank/DDBJ whole genome shotgun (WGS) entry which is preliminary data.</text>
</comment>
<accession>A0A4Y2L7Q5</accession>
<dbReference type="AlphaFoldDB" id="A0A4Y2L7Q5"/>
<protein>
    <submittedName>
        <fullName evidence="2">Uncharacterized protein</fullName>
    </submittedName>
</protein>
<evidence type="ECO:0000313" key="2">
    <source>
        <dbReference type="EMBL" id="GBN09636.1"/>
    </source>
</evidence>
<proteinExistence type="predicted"/>
<feature type="compositionally biased region" description="Pro residues" evidence="1">
    <location>
        <begin position="58"/>
        <end position="71"/>
    </location>
</feature>
<organism evidence="2 3">
    <name type="scientific">Araneus ventricosus</name>
    <name type="common">Orbweaver spider</name>
    <name type="synonym">Epeira ventricosa</name>
    <dbReference type="NCBI Taxonomy" id="182803"/>
    <lineage>
        <taxon>Eukaryota</taxon>
        <taxon>Metazoa</taxon>
        <taxon>Ecdysozoa</taxon>
        <taxon>Arthropoda</taxon>
        <taxon>Chelicerata</taxon>
        <taxon>Arachnida</taxon>
        <taxon>Araneae</taxon>
        <taxon>Araneomorphae</taxon>
        <taxon>Entelegynae</taxon>
        <taxon>Araneoidea</taxon>
        <taxon>Araneidae</taxon>
        <taxon>Araneus</taxon>
    </lineage>
</organism>
<sequence>MLDDRKQILWSHEARFQMKGFMYFANPMKPCIPAANSWVYWNGLHALGDPARRKTPDVPHPLSPRPPPPPR</sequence>
<feature type="region of interest" description="Disordered" evidence="1">
    <location>
        <begin position="50"/>
        <end position="71"/>
    </location>
</feature>
<evidence type="ECO:0000256" key="1">
    <source>
        <dbReference type="SAM" id="MobiDB-lite"/>
    </source>
</evidence>
<keyword evidence="3" id="KW-1185">Reference proteome</keyword>